<keyword evidence="4" id="KW-0175">Coiled coil</keyword>
<organism evidence="7 8">
    <name type="scientific">Acrasis kona</name>
    <dbReference type="NCBI Taxonomy" id="1008807"/>
    <lineage>
        <taxon>Eukaryota</taxon>
        <taxon>Discoba</taxon>
        <taxon>Heterolobosea</taxon>
        <taxon>Tetramitia</taxon>
        <taxon>Eutetramitia</taxon>
        <taxon>Acrasidae</taxon>
        <taxon>Acrasis</taxon>
    </lineage>
</organism>
<feature type="coiled-coil region" evidence="4">
    <location>
        <begin position="237"/>
        <end position="278"/>
    </location>
</feature>
<proteinExistence type="predicted"/>
<dbReference type="InterPro" id="IPR018247">
    <property type="entry name" value="EF_Hand_1_Ca_BS"/>
</dbReference>
<dbReference type="InterPro" id="IPR001611">
    <property type="entry name" value="Leu-rich_rpt"/>
</dbReference>
<dbReference type="Gene3D" id="1.10.238.10">
    <property type="entry name" value="EF-hand"/>
    <property type="match status" value="1"/>
</dbReference>
<dbReference type="Proteomes" id="UP001431209">
    <property type="component" value="Unassembled WGS sequence"/>
</dbReference>
<dbReference type="Pfam" id="PF13855">
    <property type="entry name" value="LRR_8"/>
    <property type="match status" value="1"/>
</dbReference>
<dbReference type="Gene3D" id="3.80.10.10">
    <property type="entry name" value="Ribonuclease Inhibitor"/>
    <property type="match status" value="1"/>
</dbReference>
<dbReference type="SUPFAM" id="SSF52058">
    <property type="entry name" value="L domain-like"/>
    <property type="match status" value="1"/>
</dbReference>
<dbReference type="SMART" id="SM00369">
    <property type="entry name" value="LRR_TYP"/>
    <property type="match status" value="2"/>
</dbReference>
<accession>A0AAW2ZKX4</accession>
<dbReference type="PANTHER" id="PTHR16306">
    <property type="entry name" value="TRANSLIN-ASSOCIATED FACTOR X-INTERACTING PROTEIN 1"/>
    <property type="match status" value="1"/>
</dbReference>
<protein>
    <recommendedName>
        <fullName evidence="6">EF-hand domain-containing protein</fullName>
    </recommendedName>
</protein>
<feature type="domain" description="EF-hand" evidence="6">
    <location>
        <begin position="532"/>
        <end position="567"/>
    </location>
</feature>
<comment type="caution">
    <text evidence="7">The sequence shown here is derived from an EMBL/GenBank/DDBJ whole genome shotgun (WGS) entry which is preliminary data.</text>
</comment>
<dbReference type="PROSITE" id="PS51450">
    <property type="entry name" value="LRR"/>
    <property type="match status" value="1"/>
</dbReference>
<sequence>MHNFPDATEISLESCGLTTLDEVLPDLVKFRNLKVLRLGNNNLSSLPGDMSGLQKLEYLDLTNNPFVDLERIMSGLFSLPSLKYLYINLDEKDEDDIIVSLTNLESFNGTHAKNLHHLSRDYLSLHPDFSQFSSTVVRELHEKVDRENDPLKFQTELLNSKHAIDAVSKKDKKLSSLMLLMKQCYSGLLEDCFDVMFSVNADYHKKMIQMQKDLDHAAAETLEKESAENENAKKWLAERLEGEKERLVEEVGWLRAELEKQKNRLRQFQLNRQKISTQVNTSPKQLLQQSMKEKFNDPSTKSKLPLQPIKSNKTLSLRQTKEIIDEIYASKAKFDQKCVDNKLPRETMEQHLYTFLNQKYGLKNLILDWASAIIQAVKKFTSEDNDVAVFGKILRNEIDEEFRFVQKQLRETVAELLRVYLKGKYSRKVDGEIQQMLAQRMSGSLNEDEWVDIIKYMYNKEDSVNVIIKVNEGIRQLRAKKSRRPNTGNSSSNSSSRTPDDDVDDDDKGANKIPYVEFLRVLLNFQLRGHERFLTKFVRLFRQFDADKNGILNELEFRHLLLHINPHRTEENIEHWLNYTDPYNNQQITFSECVTFLSADLVKMMHDKKGLEDDDASEQDHHHHHHGTPNMKQQQLYVDHREEVVEDILDQE</sequence>
<dbReference type="PANTHER" id="PTHR16306:SF1">
    <property type="entry name" value="CHROMOSOME UNDETERMINED SCAFFOLD_7, WHOLE GENOME SHOTGUN SEQUENCE"/>
    <property type="match status" value="1"/>
</dbReference>
<dbReference type="EMBL" id="JAOPGA020001645">
    <property type="protein sequence ID" value="KAL0490135.1"/>
    <property type="molecule type" value="Genomic_DNA"/>
</dbReference>
<dbReference type="InterPro" id="IPR011992">
    <property type="entry name" value="EF-hand-dom_pair"/>
</dbReference>
<evidence type="ECO:0000313" key="7">
    <source>
        <dbReference type="EMBL" id="KAL0490135.1"/>
    </source>
</evidence>
<evidence type="ECO:0000256" key="1">
    <source>
        <dbReference type="ARBA" id="ARBA00022614"/>
    </source>
</evidence>
<feature type="compositionally biased region" description="Low complexity" evidence="5">
    <location>
        <begin position="485"/>
        <end position="497"/>
    </location>
</feature>
<name>A0AAW2ZKX4_9EUKA</name>
<dbReference type="InterPro" id="IPR032675">
    <property type="entry name" value="LRR_dom_sf"/>
</dbReference>
<evidence type="ECO:0000259" key="6">
    <source>
        <dbReference type="PROSITE" id="PS50222"/>
    </source>
</evidence>
<gene>
    <name evidence="7" type="ORF">AKO1_009358</name>
</gene>
<feature type="region of interest" description="Disordered" evidence="5">
    <location>
        <begin position="478"/>
        <end position="507"/>
    </location>
</feature>
<dbReference type="GO" id="GO:0005737">
    <property type="term" value="C:cytoplasm"/>
    <property type="evidence" value="ECO:0007669"/>
    <property type="project" value="TreeGrafter"/>
</dbReference>
<keyword evidence="3" id="KW-0106">Calcium</keyword>
<dbReference type="SUPFAM" id="SSF47473">
    <property type="entry name" value="EF-hand"/>
    <property type="match status" value="1"/>
</dbReference>
<dbReference type="PROSITE" id="PS00018">
    <property type="entry name" value="EF_HAND_1"/>
    <property type="match status" value="1"/>
</dbReference>
<evidence type="ECO:0000256" key="4">
    <source>
        <dbReference type="SAM" id="Coils"/>
    </source>
</evidence>
<dbReference type="InterPro" id="IPR002048">
    <property type="entry name" value="EF_hand_dom"/>
</dbReference>
<evidence type="ECO:0000256" key="5">
    <source>
        <dbReference type="SAM" id="MobiDB-lite"/>
    </source>
</evidence>
<evidence type="ECO:0000256" key="3">
    <source>
        <dbReference type="ARBA" id="ARBA00022837"/>
    </source>
</evidence>
<dbReference type="GO" id="GO:0005509">
    <property type="term" value="F:calcium ion binding"/>
    <property type="evidence" value="ECO:0007669"/>
    <property type="project" value="InterPro"/>
</dbReference>
<reference evidence="7 8" key="1">
    <citation type="submission" date="2024-03" db="EMBL/GenBank/DDBJ databases">
        <title>The Acrasis kona genome and developmental transcriptomes reveal deep origins of eukaryotic multicellular pathways.</title>
        <authorList>
            <person name="Sheikh S."/>
            <person name="Fu C.-J."/>
            <person name="Brown M.W."/>
            <person name="Baldauf S.L."/>
        </authorList>
    </citation>
    <scope>NUCLEOTIDE SEQUENCE [LARGE SCALE GENOMIC DNA]</scope>
    <source>
        <strain evidence="7 8">ATCC MYA-3509</strain>
    </source>
</reference>
<dbReference type="AlphaFoldDB" id="A0AAW2ZKX4"/>
<keyword evidence="2" id="KW-0677">Repeat</keyword>
<keyword evidence="8" id="KW-1185">Reference proteome</keyword>
<dbReference type="PROSITE" id="PS50222">
    <property type="entry name" value="EF_HAND_2"/>
    <property type="match status" value="1"/>
</dbReference>
<evidence type="ECO:0000256" key="2">
    <source>
        <dbReference type="ARBA" id="ARBA00022737"/>
    </source>
</evidence>
<evidence type="ECO:0000313" key="8">
    <source>
        <dbReference type="Proteomes" id="UP001431209"/>
    </source>
</evidence>
<dbReference type="InterPro" id="IPR003591">
    <property type="entry name" value="Leu-rich_rpt_typical-subtyp"/>
</dbReference>
<feature type="region of interest" description="Disordered" evidence="5">
    <location>
        <begin position="610"/>
        <end position="636"/>
    </location>
</feature>
<keyword evidence="1" id="KW-0433">Leucine-rich repeat</keyword>